<dbReference type="Proteomes" id="UP000314982">
    <property type="component" value="Unassembled WGS sequence"/>
</dbReference>
<keyword evidence="5" id="KW-1185">Reference proteome</keyword>
<feature type="domain" description="MRH" evidence="3">
    <location>
        <begin position="14"/>
        <end position="175"/>
    </location>
</feature>
<keyword evidence="2" id="KW-1015">Disulfide bond</keyword>
<evidence type="ECO:0000313" key="4">
    <source>
        <dbReference type="Ensembl" id="ENSHHUP00000082172.1"/>
    </source>
</evidence>
<dbReference type="GeneTree" id="ENSGT00940000154983"/>
<dbReference type="GO" id="GO:0030513">
    <property type="term" value="P:positive regulation of BMP signaling pathway"/>
    <property type="evidence" value="ECO:0007669"/>
    <property type="project" value="TreeGrafter"/>
</dbReference>
<dbReference type="PROSITE" id="PS51914">
    <property type="entry name" value="MRH"/>
    <property type="match status" value="1"/>
</dbReference>
<dbReference type="PANTHER" id="PTHR22727">
    <property type="entry name" value="PROTEIN CBG13728"/>
    <property type="match status" value="1"/>
</dbReference>
<accession>A0A4W5R0R2</accession>
<dbReference type="AlphaFoldDB" id="A0A4W5R0R2"/>
<evidence type="ECO:0000256" key="2">
    <source>
        <dbReference type="ARBA" id="ARBA00023157"/>
    </source>
</evidence>
<proteinExistence type="predicted"/>
<name>A0A4W5R0R2_9TELE</name>
<sequence>MTTSTSTYLASSASECERHGAYLLHLMSQGFHHSSLGSVGTLMNGPSFTSKGTKYNHLFNISLCGDDRRAVCTDNVTDLSSADSQRETGESANVVESFICQSTIIPSSGRGFRTALSSQSISLADTFLGATVALTLDGVKARPDLFQKTTNKVRDANFYRSLGQPRHVKQVVIWW</sequence>
<dbReference type="GO" id="GO:0016020">
    <property type="term" value="C:membrane"/>
    <property type="evidence" value="ECO:0007669"/>
    <property type="project" value="TreeGrafter"/>
</dbReference>
<reference evidence="4" key="3">
    <citation type="submission" date="2025-09" db="UniProtKB">
        <authorList>
            <consortium name="Ensembl"/>
        </authorList>
    </citation>
    <scope>IDENTIFICATION</scope>
</reference>
<dbReference type="Pfam" id="PF23087">
    <property type="entry name" value="MRH_ELAPOR1_9th"/>
    <property type="match status" value="1"/>
</dbReference>
<dbReference type="InterPro" id="IPR056607">
    <property type="entry name" value="Elapor1/2_MRH"/>
</dbReference>
<evidence type="ECO:0000256" key="1">
    <source>
        <dbReference type="ARBA" id="ARBA00022729"/>
    </source>
</evidence>
<dbReference type="STRING" id="62062.ENSHHUP00000082172"/>
<dbReference type="InterPro" id="IPR044865">
    <property type="entry name" value="MRH_dom"/>
</dbReference>
<organism evidence="4 5">
    <name type="scientific">Hucho hucho</name>
    <name type="common">huchen</name>
    <dbReference type="NCBI Taxonomy" id="62062"/>
    <lineage>
        <taxon>Eukaryota</taxon>
        <taxon>Metazoa</taxon>
        <taxon>Chordata</taxon>
        <taxon>Craniata</taxon>
        <taxon>Vertebrata</taxon>
        <taxon>Euteleostomi</taxon>
        <taxon>Actinopterygii</taxon>
        <taxon>Neopterygii</taxon>
        <taxon>Teleostei</taxon>
        <taxon>Protacanthopterygii</taxon>
        <taxon>Salmoniformes</taxon>
        <taxon>Salmonidae</taxon>
        <taxon>Salmoninae</taxon>
        <taxon>Hucho</taxon>
    </lineage>
</organism>
<evidence type="ECO:0000313" key="5">
    <source>
        <dbReference type="Proteomes" id="UP000314982"/>
    </source>
</evidence>
<dbReference type="PANTHER" id="PTHR22727:SF3">
    <property type="entry name" value="ENDOSOME_LYSOSOME-ASSOCIATED APOPTOSIS AND AUTOPHAGY REGULATOR FAMILY MEMBER 2"/>
    <property type="match status" value="1"/>
</dbReference>
<protein>
    <recommendedName>
        <fullName evidence="3">MRH domain-containing protein</fullName>
    </recommendedName>
</protein>
<dbReference type="Ensembl" id="ENSHHUT00000084770.1">
    <property type="protein sequence ID" value="ENSHHUP00000082172.1"/>
    <property type="gene ID" value="ENSHHUG00000047744.1"/>
</dbReference>
<reference evidence="5" key="1">
    <citation type="submission" date="2018-06" db="EMBL/GenBank/DDBJ databases">
        <title>Genome assembly of Danube salmon.</title>
        <authorList>
            <person name="Macqueen D.J."/>
            <person name="Gundappa M.K."/>
        </authorList>
    </citation>
    <scope>NUCLEOTIDE SEQUENCE [LARGE SCALE GENOMIC DNA]</scope>
</reference>
<dbReference type="InterPro" id="IPR039181">
    <property type="entry name" value="Elapor1/2"/>
</dbReference>
<keyword evidence="1" id="KW-0732">Signal</keyword>
<evidence type="ECO:0000259" key="3">
    <source>
        <dbReference type="PROSITE" id="PS51914"/>
    </source>
</evidence>
<reference evidence="4" key="2">
    <citation type="submission" date="2025-08" db="UniProtKB">
        <authorList>
            <consortium name="Ensembl"/>
        </authorList>
    </citation>
    <scope>IDENTIFICATION</scope>
</reference>